<evidence type="ECO:0000256" key="4">
    <source>
        <dbReference type="ARBA" id="ARBA00023125"/>
    </source>
</evidence>
<dbReference type="PANTHER" id="PTHR43133">
    <property type="entry name" value="RNA POLYMERASE ECF-TYPE SIGMA FACTO"/>
    <property type="match status" value="1"/>
</dbReference>
<dbReference type="CDD" id="cd06171">
    <property type="entry name" value="Sigma70_r4"/>
    <property type="match status" value="1"/>
</dbReference>
<dbReference type="SUPFAM" id="SSF88946">
    <property type="entry name" value="Sigma2 domain of RNA polymerase sigma factors"/>
    <property type="match status" value="1"/>
</dbReference>
<evidence type="ECO:0000259" key="7">
    <source>
        <dbReference type="Pfam" id="PF04542"/>
    </source>
</evidence>
<evidence type="ECO:0000256" key="5">
    <source>
        <dbReference type="ARBA" id="ARBA00023163"/>
    </source>
</evidence>
<sequence>MTATPTATPPTRAQAFEAEALPYRSDLLAAARRLVRSPADAEDLLQETYLKAFRSFHQYRLGTNIRAWLYRILITTFINDHRRGQARPRTAELFDEDLHARPAQYPASCRLASAEEQYLAELAHPDIGRALRELPQEYAAALRLADIEGLSYQEIAQILGVATGTVGSRVHRGRRRMRELIPHMDPRRTNATPPTHAKEPMT</sequence>
<keyword evidence="2 6" id="KW-0805">Transcription regulation</keyword>
<organism evidence="9 10">
    <name type="scientific">Streptomyces camelliae</name>
    <dbReference type="NCBI Taxonomy" id="3004093"/>
    <lineage>
        <taxon>Bacteria</taxon>
        <taxon>Bacillati</taxon>
        <taxon>Actinomycetota</taxon>
        <taxon>Actinomycetes</taxon>
        <taxon>Kitasatosporales</taxon>
        <taxon>Streptomycetaceae</taxon>
        <taxon>Streptomyces</taxon>
    </lineage>
</organism>
<evidence type="ECO:0000256" key="3">
    <source>
        <dbReference type="ARBA" id="ARBA00023082"/>
    </source>
</evidence>
<dbReference type="Gene3D" id="1.10.10.10">
    <property type="entry name" value="Winged helix-like DNA-binding domain superfamily/Winged helix DNA-binding domain"/>
    <property type="match status" value="1"/>
</dbReference>
<dbReference type="InterPro" id="IPR013324">
    <property type="entry name" value="RNA_pol_sigma_r3/r4-like"/>
</dbReference>
<dbReference type="PANTHER" id="PTHR43133:SF59">
    <property type="entry name" value="ECF RNA POLYMERASE SIGMA FACTOR SIGR"/>
    <property type="match status" value="1"/>
</dbReference>
<keyword evidence="5 6" id="KW-0804">Transcription</keyword>
<comment type="similarity">
    <text evidence="1 6">Belongs to the sigma-70 factor family. ECF subfamily.</text>
</comment>
<dbReference type="Gene3D" id="1.10.1740.10">
    <property type="match status" value="1"/>
</dbReference>
<keyword evidence="3 6" id="KW-0731">Sigma factor</keyword>
<evidence type="ECO:0000256" key="6">
    <source>
        <dbReference type="RuleBase" id="RU000716"/>
    </source>
</evidence>
<dbReference type="InterPro" id="IPR013249">
    <property type="entry name" value="RNA_pol_sigma70_r4_t2"/>
</dbReference>
<dbReference type="RefSeq" id="WP_270081406.1">
    <property type="nucleotide sequence ID" value="NZ_CP115300.1"/>
</dbReference>
<feature type="domain" description="RNA polymerase sigma-70 region 2" evidence="7">
    <location>
        <begin position="23"/>
        <end position="85"/>
    </location>
</feature>
<dbReference type="InterPro" id="IPR007627">
    <property type="entry name" value="RNA_pol_sigma70_r2"/>
</dbReference>
<dbReference type="InterPro" id="IPR013325">
    <property type="entry name" value="RNA_pol_sigma_r2"/>
</dbReference>
<keyword evidence="4 6" id="KW-0238">DNA-binding</keyword>
<dbReference type="InterPro" id="IPR000838">
    <property type="entry name" value="RNA_pol_sigma70_ECF_CS"/>
</dbReference>
<gene>
    <name evidence="9" type="ORF">O1G22_12290</name>
</gene>
<keyword evidence="10" id="KW-1185">Reference proteome</keyword>
<evidence type="ECO:0000256" key="1">
    <source>
        <dbReference type="ARBA" id="ARBA00010641"/>
    </source>
</evidence>
<evidence type="ECO:0000256" key="2">
    <source>
        <dbReference type="ARBA" id="ARBA00023015"/>
    </source>
</evidence>
<dbReference type="InterPro" id="IPR014284">
    <property type="entry name" value="RNA_pol_sigma-70_dom"/>
</dbReference>
<feature type="domain" description="RNA polymerase sigma factor 70 region 4 type 2" evidence="8">
    <location>
        <begin position="127"/>
        <end position="177"/>
    </location>
</feature>
<dbReference type="NCBIfam" id="TIGR02937">
    <property type="entry name" value="sigma70-ECF"/>
    <property type="match status" value="1"/>
</dbReference>
<proteinExistence type="inferred from homology"/>
<dbReference type="InterPro" id="IPR039425">
    <property type="entry name" value="RNA_pol_sigma-70-like"/>
</dbReference>
<reference evidence="9 10" key="1">
    <citation type="submission" date="2022-12" db="EMBL/GenBank/DDBJ databases">
        <authorList>
            <person name="Mo P."/>
        </authorList>
    </citation>
    <scope>NUCLEOTIDE SEQUENCE [LARGE SCALE GENOMIC DNA]</scope>
    <source>
        <strain evidence="9 10">HUAS 2-6</strain>
    </source>
</reference>
<name>A0ABY7P1V4_9ACTN</name>
<accession>A0ABY7P1V4</accession>
<protein>
    <recommendedName>
        <fullName evidence="6">RNA polymerase sigma factor</fullName>
    </recommendedName>
</protein>
<dbReference type="Pfam" id="PF04542">
    <property type="entry name" value="Sigma70_r2"/>
    <property type="match status" value="1"/>
</dbReference>
<dbReference type="PROSITE" id="PS01063">
    <property type="entry name" value="SIGMA70_ECF"/>
    <property type="match status" value="1"/>
</dbReference>
<dbReference type="EMBL" id="CP115300">
    <property type="protein sequence ID" value="WBO63550.1"/>
    <property type="molecule type" value="Genomic_DNA"/>
</dbReference>
<evidence type="ECO:0000313" key="10">
    <source>
        <dbReference type="Proteomes" id="UP001212326"/>
    </source>
</evidence>
<dbReference type="SUPFAM" id="SSF88659">
    <property type="entry name" value="Sigma3 and sigma4 domains of RNA polymerase sigma factors"/>
    <property type="match status" value="1"/>
</dbReference>
<dbReference type="InterPro" id="IPR036388">
    <property type="entry name" value="WH-like_DNA-bd_sf"/>
</dbReference>
<evidence type="ECO:0000313" key="9">
    <source>
        <dbReference type="EMBL" id="WBO63550.1"/>
    </source>
</evidence>
<dbReference type="Pfam" id="PF08281">
    <property type="entry name" value="Sigma70_r4_2"/>
    <property type="match status" value="1"/>
</dbReference>
<evidence type="ECO:0000259" key="8">
    <source>
        <dbReference type="Pfam" id="PF08281"/>
    </source>
</evidence>
<dbReference type="Proteomes" id="UP001212326">
    <property type="component" value="Chromosome"/>
</dbReference>